<sequence>MAKHLLIVESPAKAKTIEKILGKDFTVKSSYGHIRDLIKDSKDKKAIEVDNGYKPNYAISSGKQKVVKELKDWVKKVDEVWLATDEDREGEAISWHLAKVLKLDLDSTKRISFREITKPALQKAIQNPGTVDIDLVNAQQARRVLDRLVGFELSGLLWRKVRGKLSAGRVQSVAVKLVVERERAINSFDAKPFFKVAAIFEVEGANGKKVHFKANLNKNFDSEQNAQQFLEQCTAATYQVGNIAVKPAYRKPAAPFTTSTLQQEASRKLGFSVSRTMSVAQRLYEAGHITYMRTDSTTLSETALGALADTIKKFYGDNYLNTKQYKNNKASAQEAHEAIRPTYAEKNSVSMGNDENRLYELIWKRTIASQMANAQLQKTTIDINISTVSDVKLVAVGQVLKFDGFLKVYLESKEEEEDNEDNNNEDKILPPMQVGQVLDLGKMDAIERFTRPKPHYTEASLVKKLEELGIGRPSTYAPTISRIMDPNRGYVLKQTRLGKDRAYKVLSLNGKDLTIQAKQQTEHVGYEKNKLFASDLGMQVTDFLSEHFSDIMEYSFTAGIEDQLDIVAEGREDWVKMLDDIYKPFHQTVEHTLENADRVTGERILGKDPKTGLSILVRIGRYGPIAQIGLTEELGEEKPQYANLKEEQSIETITLEDALDLFQFPKTLGNYKDLEVVIGEGRYGPFVKYDGAFISIPRTEDVHQVDMDRAVELILEKQKADAPIGYYQEKPITKGQGRFGPFVKWEGLFCSITKGSGFQLETITEEEAIVLVKAKIEKEANRYIHKWDDEGLSVQNGRWGPFIKIDKDRKNYKLLNKKGEKMTQDEAKEVSLEYVIQQIEEQGGVLKKKKKATKKKPAAKKKATKKKTSKTGASKTTTKK</sequence>
<dbReference type="SMART" id="SM00436">
    <property type="entry name" value="TOP1Bc"/>
    <property type="match status" value="1"/>
</dbReference>
<dbReference type="NCBIfam" id="TIGR01051">
    <property type="entry name" value="topA_bact"/>
    <property type="match status" value="1"/>
</dbReference>
<dbReference type="Gene3D" id="2.70.20.10">
    <property type="entry name" value="Topoisomerase I, domain 3"/>
    <property type="match status" value="1"/>
</dbReference>
<dbReference type="PANTHER" id="PTHR42785:SF1">
    <property type="entry name" value="DNA TOPOISOMERASE"/>
    <property type="match status" value="1"/>
</dbReference>
<dbReference type="SUPFAM" id="SSF56712">
    <property type="entry name" value="Prokaryotic type I DNA topoisomerase"/>
    <property type="match status" value="1"/>
</dbReference>
<dbReference type="InterPro" id="IPR003601">
    <property type="entry name" value="Topo_IA_2"/>
</dbReference>
<gene>
    <name evidence="8" type="primary">topA</name>
    <name evidence="12" type="ORF">AsAng_0011060</name>
</gene>
<feature type="region of interest" description="Disordered" evidence="9">
    <location>
        <begin position="844"/>
        <end position="880"/>
    </location>
</feature>
<comment type="caution">
    <text evidence="8">Lacks conserved residue(s) required for the propagation of feature annotation.</text>
</comment>
<keyword evidence="3" id="KW-0479">Metal-binding</keyword>
<dbReference type="InterPro" id="IPR023406">
    <property type="entry name" value="Topo_IA_AS"/>
</dbReference>
<dbReference type="InterPro" id="IPR006171">
    <property type="entry name" value="TOPRIM_dom"/>
</dbReference>
<evidence type="ECO:0000256" key="9">
    <source>
        <dbReference type="SAM" id="MobiDB-lite"/>
    </source>
</evidence>
<feature type="site" description="Interaction with DNA" evidence="8">
    <location>
        <position position="142"/>
    </location>
</feature>
<dbReference type="GO" id="GO:0003917">
    <property type="term" value="F:DNA topoisomerase type I (single strand cut, ATP-independent) activity"/>
    <property type="evidence" value="ECO:0007669"/>
    <property type="project" value="UniProtKB-UniRule"/>
</dbReference>
<dbReference type="SMART" id="SM00437">
    <property type="entry name" value="TOP1Ac"/>
    <property type="match status" value="1"/>
</dbReference>
<feature type="site" description="Interaction with DNA" evidence="8">
    <location>
        <position position="488"/>
    </location>
</feature>
<evidence type="ECO:0000256" key="8">
    <source>
        <dbReference type="HAMAP-Rule" id="MF_00952"/>
    </source>
</evidence>
<keyword evidence="4" id="KW-0460">Magnesium</keyword>
<dbReference type="Pfam" id="PF01751">
    <property type="entry name" value="Toprim"/>
    <property type="match status" value="1"/>
</dbReference>
<dbReference type="CDD" id="cd00186">
    <property type="entry name" value="TOP1Ac"/>
    <property type="match status" value="1"/>
</dbReference>
<dbReference type="Pfam" id="PF13368">
    <property type="entry name" value="Toprim_C_rpt"/>
    <property type="match status" value="3"/>
</dbReference>
<dbReference type="InterPro" id="IPR034149">
    <property type="entry name" value="TOPRIM_TopoI"/>
</dbReference>
<feature type="compositionally biased region" description="Low complexity" evidence="9">
    <location>
        <begin position="870"/>
        <end position="880"/>
    </location>
</feature>
<dbReference type="SMART" id="SM00493">
    <property type="entry name" value="TOPRIM"/>
    <property type="match status" value="1"/>
</dbReference>
<evidence type="ECO:0000256" key="3">
    <source>
        <dbReference type="ARBA" id="ARBA00022723"/>
    </source>
</evidence>
<keyword evidence="6 8" id="KW-0238">DNA-binding</keyword>
<comment type="subunit">
    <text evidence="8">Monomer.</text>
</comment>
<dbReference type="PROSITE" id="PS00396">
    <property type="entry name" value="TOPO_IA_1"/>
    <property type="match status" value="1"/>
</dbReference>
<dbReference type="Proteomes" id="UP001060919">
    <property type="component" value="Chromosome"/>
</dbReference>
<comment type="similarity">
    <text evidence="2 8">Belongs to the type IA topoisomerase family.</text>
</comment>
<comment type="function">
    <text evidence="8">Releases the supercoiling and torsional tension of DNA, which is introduced during the DNA replication and transcription, by transiently cleaving and rejoining one strand of the DNA duplex. Introduces a single-strand break via transesterification at a target site in duplex DNA. The scissile phosphodiester is attacked by the catalytic tyrosine of the enzyme, resulting in the formation of a DNA-(5'-phosphotyrosyl)-enzyme intermediate and the expulsion of a 3'-OH DNA strand. The free DNA strand then undergoes passage around the unbroken strand, thus removing DNA supercoils. Finally, in the religation step, the DNA 3'-OH attacks the covalent intermediate to expel the active-site tyrosine and restore the DNA phosphodiester backbone.</text>
</comment>
<dbReference type="InterPro" id="IPR013825">
    <property type="entry name" value="Topo_IA_cen_sub2"/>
</dbReference>
<feature type="region of interest" description="Interaction with DNA" evidence="8">
    <location>
        <begin position="166"/>
        <end position="171"/>
    </location>
</feature>
<evidence type="ECO:0000256" key="5">
    <source>
        <dbReference type="ARBA" id="ARBA00023029"/>
    </source>
</evidence>
<dbReference type="EMBL" id="AP026867">
    <property type="protein sequence ID" value="BDS10398.1"/>
    <property type="molecule type" value="Genomic_DNA"/>
</dbReference>
<organism evidence="12 13">
    <name type="scientific">Aureispira anguillae</name>
    <dbReference type="NCBI Taxonomy" id="2864201"/>
    <lineage>
        <taxon>Bacteria</taxon>
        <taxon>Pseudomonadati</taxon>
        <taxon>Bacteroidota</taxon>
        <taxon>Saprospiria</taxon>
        <taxon>Saprospirales</taxon>
        <taxon>Saprospiraceae</taxon>
        <taxon>Aureispira</taxon>
    </lineage>
</organism>
<evidence type="ECO:0000313" key="13">
    <source>
        <dbReference type="Proteomes" id="UP001060919"/>
    </source>
</evidence>
<dbReference type="GO" id="GO:0003677">
    <property type="term" value="F:DNA binding"/>
    <property type="evidence" value="ECO:0007669"/>
    <property type="project" value="UniProtKB-KW"/>
</dbReference>
<dbReference type="PRINTS" id="PR00417">
    <property type="entry name" value="PRTPISMRASEI"/>
</dbReference>
<dbReference type="HAMAP" id="MF_00952">
    <property type="entry name" value="Topoisom_1_prok"/>
    <property type="match status" value="1"/>
</dbReference>
<feature type="site" description="Interaction with DNA" evidence="8">
    <location>
        <position position="158"/>
    </location>
</feature>
<comment type="catalytic activity">
    <reaction evidence="1 8">
        <text>ATP-independent breakage of single-stranded DNA, followed by passage and rejoining.</text>
        <dbReference type="EC" id="5.6.2.1"/>
    </reaction>
</comment>
<dbReference type="Gene3D" id="1.10.460.10">
    <property type="entry name" value="Topoisomerase I, domain 2"/>
    <property type="match status" value="1"/>
</dbReference>
<dbReference type="InterPro" id="IPR003602">
    <property type="entry name" value="Topo_IA_DNA-bd_dom"/>
</dbReference>
<dbReference type="InterPro" id="IPR005733">
    <property type="entry name" value="TopoI_bac-type"/>
</dbReference>
<feature type="domain" description="Topo IA-type catalytic" evidence="11">
    <location>
        <begin position="132"/>
        <end position="589"/>
    </location>
</feature>
<dbReference type="PANTHER" id="PTHR42785">
    <property type="entry name" value="DNA TOPOISOMERASE, TYPE IA, CORE"/>
    <property type="match status" value="1"/>
</dbReference>
<feature type="site" description="Interaction with DNA" evidence="8">
    <location>
        <position position="293"/>
    </location>
</feature>
<keyword evidence="13" id="KW-1185">Reference proteome</keyword>
<dbReference type="InterPro" id="IPR025589">
    <property type="entry name" value="Toprim_C_rpt"/>
</dbReference>
<feature type="site" description="Interaction with DNA" evidence="8">
    <location>
        <position position="33"/>
    </location>
</feature>
<dbReference type="Pfam" id="PF01131">
    <property type="entry name" value="Topoisom_bac"/>
    <property type="match status" value="1"/>
</dbReference>
<dbReference type="InterPro" id="IPR028612">
    <property type="entry name" value="Topoisom_1_IA"/>
</dbReference>
<protein>
    <recommendedName>
        <fullName evidence="8">DNA topoisomerase 1</fullName>
        <ecNumber evidence="8">5.6.2.1</ecNumber>
    </recommendedName>
    <alternativeName>
        <fullName evidence="8">DNA topoisomerase I</fullName>
    </alternativeName>
</protein>
<reference evidence="12" key="1">
    <citation type="submission" date="2022-09" db="EMBL/GenBank/DDBJ databases">
        <title>Aureispira anguillicida sp. nov., isolated from Leptocephalus of Japanese eel Anguilla japonica.</title>
        <authorList>
            <person name="Yuasa K."/>
            <person name="Mekata T."/>
            <person name="Ikunari K."/>
        </authorList>
    </citation>
    <scope>NUCLEOTIDE SEQUENCE</scope>
    <source>
        <strain evidence="12">EL160426</strain>
    </source>
</reference>
<dbReference type="CDD" id="cd03363">
    <property type="entry name" value="TOPRIM_TopoIA_TopoI"/>
    <property type="match status" value="1"/>
</dbReference>
<dbReference type="PROSITE" id="PS50880">
    <property type="entry name" value="TOPRIM"/>
    <property type="match status" value="1"/>
</dbReference>
<feature type="active site" description="O-(5'-phospho-DNA)-tyrosine intermediate" evidence="8">
    <location>
        <position position="291"/>
    </location>
</feature>
<feature type="site" description="Interaction with DNA" evidence="8">
    <location>
        <position position="143"/>
    </location>
</feature>
<dbReference type="InterPro" id="IPR023405">
    <property type="entry name" value="Topo_IA_core_domain"/>
</dbReference>
<dbReference type="RefSeq" id="WP_264791716.1">
    <property type="nucleotide sequence ID" value="NZ_AP026867.1"/>
</dbReference>
<dbReference type="AlphaFoldDB" id="A0A915YC69"/>
<feature type="site" description="Interaction with DNA" evidence="8">
    <location>
        <position position="146"/>
    </location>
</feature>
<dbReference type="GO" id="GO:0006265">
    <property type="term" value="P:DNA topological change"/>
    <property type="evidence" value="ECO:0007669"/>
    <property type="project" value="UniProtKB-UniRule"/>
</dbReference>
<keyword evidence="5 8" id="KW-0799">Topoisomerase</keyword>
<dbReference type="GO" id="GO:0046872">
    <property type="term" value="F:metal ion binding"/>
    <property type="evidence" value="ECO:0007669"/>
    <property type="project" value="UniProtKB-KW"/>
</dbReference>
<dbReference type="InterPro" id="IPR013824">
    <property type="entry name" value="Topo_IA_cen_sub1"/>
</dbReference>
<evidence type="ECO:0000256" key="1">
    <source>
        <dbReference type="ARBA" id="ARBA00000213"/>
    </source>
</evidence>
<feature type="compositionally biased region" description="Basic residues" evidence="9">
    <location>
        <begin position="846"/>
        <end position="869"/>
    </location>
</feature>
<accession>A0A915YC69</accession>
<evidence type="ECO:0000256" key="4">
    <source>
        <dbReference type="ARBA" id="ARBA00022842"/>
    </source>
</evidence>
<feature type="domain" description="Toprim" evidence="10">
    <location>
        <begin position="3"/>
        <end position="116"/>
    </location>
</feature>
<dbReference type="EC" id="5.6.2.1" evidence="8"/>
<dbReference type="KEGG" id="aup:AsAng_0011060"/>
<evidence type="ECO:0000256" key="7">
    <source>
        <dbReference type="ARBA" id="ARBA00023235"/>
    </source>
</evidence>
<dbReference type="InterPro" id="IPR000380">
    <property type="entry name" value="Topo_IA"/>
</dbReference>
<evidence type="ECO:0000256" key="6">
    <source>
        <dbReference type="ARBA" id="ARBA00023125"/>
    </source>
</evidence>
<evidence type="ECO:0000259" key="11">
    <source>
        <dbReference type="PROSITE" id="PS52039"/>
    </source>
</evidence>
<keyword evidence="7 8" id="KW-0413">Isomerase</keyword>
<dbReference type="Gene3D" id="1.10.290.10">
    <property type="entry name" value="Topoisomerase I, domain 4"/>
    <property type="match status" value="1"/>
</dbReference>
<dbReference type="InterPro" id="IPR013497">
    <property type="entry name" value="Topo_IA_cen"/>
</dbReference>
<dbReference type="PROSITE" id="PS52039">
    <property type="entry name" value="TOPO_IA_2"/>
    <property type="match status" value="1"/>
</dbReference>
<dbReference type="Gene3D" id="3.40.50.140">
    <property type="match status" value="1"/>
</dbReference>
<evidence type="ECO:0000259" key="10">
    <source>
        <dbReference type="PROSITE" id="PS50880"/>
    </source>
</evidence>
<proteinExistence type="inferred from homology"/>
<name>A0A915YC69_9BACT</name>
<evidence type="ECO:0000313" key="12">
    <source>
        <dbReference type="EMBL" id="BDS10398.1"/>
    </source>
</evidence>
<evidence type="ECO:0000256" key="2">
    <source>
        <dbReference type="ARBA" id="ARBA00009446"/>
    </source>
</evidence>
<dbReference type="InterPro" id="IPR013826">
    <property type="entry name" value="Topo_IA_cen_sub3"/>
</dbReference>